<proteinExistence type="predicted"/>
<name>A0ABR1ZIZ4_9ROSI</name>
<sequence length="208" mass="22641">MISDHFLTAGSSSAPKLRCVPPCAMALGIPSSLSSFSLIPFSSPSTFQLKVFPTPTLTATCITISHNHHRNLMLPKAATGSHTHLLLPKAATGITVSHTHQRNLLLPKAATDDDDDWGDCDKFFEAILYLLPNQGHPPNMVAGKLRKVLGIPLKHGKKALIHAKNNGKEELLKTDLRSAKQYQRMLLDGDVLVDTEVITMGYVKECLG</sequence>
<evidence type="ECO:0000313" key="2">
    <source>
        <dbReference type="Proteomes" id="UP001396334"/>
    </source>
</evidence>
<evidence type="ECO:0000313" key="1">
    <source>
        <dbReference type="EMBL" id="KAK8480535.1"/>
    </source>
</evidence>
<dbReference type="EMBL" id="JBBPBN010001016">
    <property type="protein sequence ID" value="KAK8480535.1"/>
    <property type="molecule type" value="Genomic_DNA"/>
</dbReference>
<comment type="caution">
    <text evidence="1">The sequence shown here is derived from an EMBL/GenBank/DDBJ whole genome shotgun (WGS) entry which is preliminary data.</text>
</comment>
<organism evidence="1 2">
    <name type="scientific">Hibiscus sabdariffa</name>
    <name type="common">roselle</name>
    <dbReference type="NCBI Taxonomy" id="183260"/>
    <lineage>
        <taxon>Eukaryota</taxon>
        <taxon>Viridiplantae</taxon>
        <taxon>Streptophyta</taxon>
        <taxon>Embryophyta</taxon>
        <taxon>Tracheophyta</taxon>
        <taxon>Spermatophyta</taxon>
        <taxon>Magnoliopsida</taxon>
        <taxon>eudicotyledons</taxon>
        <taxon>Gunneridae</taxon>
        <taxon>Pentapetalae</taxon>
        <taxon>rosids</taxon>
        <taxon>malvids</taxon>
        <taxon>Malvales</taxon>
        <taxon>Malvaceae</taxon>
        <taxon>Malvoideae</taxon>
        <taxon>Hibiscus</taxon>
    </lineage>
</organism>
<accession>A0ABR1ZIZ4</accession>
<protein>
    <submittedName>
        <fullName evidence="1">Uncharacterized protein</fullName>
    </submittedName>
</protein>
<keyword evidence="2" id="KW-1185">Reference proteome</keyword>
<gene>
    <name evidence="1" type="ORF">V6N11_027685</name>
</gene>
<reference evidence="1 2" key="1">
    <citation type="journal article" date="2024" name="G3 (Bethesda)">
        <title>Genome assembly of Hibiscus sabdariffa L. provides insights into metabolisms of medicinal natural products.</title>
        <authorList>
            <person name="Kim T."/>
        </authorList>
    </citation>
    <scope>NUCLEOTIDE SEQUENCE [LARGE SCALE GENOMIC DNA]</scope>
    <source>
        <strain evidence="1">TK-2024</strain>
        <tissue evidence="1">Old leaves</tissue>
    </source>
</reference>
<dbReference type="Proteomes" id="UP001396334">
    <property type="component" value="Unassembled WGS sequence"/>
</dbReference>